<dbReference type="AlphaFoldDB" id="A0A8E6B5E8"/>
<evidence type="ECO:0000256" key="6">
    <source>
        <dbReference type="ARBA" id="ARBA00022741"/>
    </source>
</evidence>
<dbReference type="InterPro" id="IPR002288">
    <property type="entry name" value="DNA_gyrase_B_C"/>
</dbReference>
<dbReference type="SUPFAM" id="SSF54211">
    <property type="entry name" value="Ribosomal protein S5 domain 2-like"/>
    <property type="match status" value="1"/>
</dbReference>
<dbReference type="InterPro" id="IPR006171">
    <property type="entry name" value="TOPRIM_dom"/>
</dbReference>
<dbReference type="CDD" id="cd00822">
    <property type="entry name" value="TopoII_Trans_DNA_gyrase"/>
    <property type="match status" value="1"/>
</dbReference>
<dbReference type="Pfam" id="PF02518">
    <property type="entry name" value="HATPase_c"/>
    <property type="match status" value="1"/>
</dbReference>
<dbReference type="NCBIfam" id="NF011501">
    <property type="entry name" value="PRK14939.1"/>
    <property type="match status" value="1"/>
</dbReference>
<comment type="similarity">
    <text evidence="3">Belongs to the type II topoisomerase GyrB family.</text>
</comment>
<dbReference type="InterPro" id="IPR020568">
    <property type="entry name" value="Ribosomal_Su5_D2-typ_SF"/>
</dbReference>
<keyword evidence="8" id="KW-0460">Magnesium</keyword>
<dbReference type="PANTHER" id="PTHR45866">
    <property type="entry name" value="DNA GYRASE/TOPOISOMERASE SUBUNIT B"/>
    <property type="match status" value="1"/>
</dbReference>
<keyword evidence="10" id="KW-0238">DNA-binding</keyword>
<organism evidence="13 14">
    <name type="scientific">Telmatocola sphagniphila</name>
    <dbReference type="NCBI Taxonomy" id="1123043"/>
    <lineage>
        <taxon>Bacteria</taxon>
        <taxon>Pseudomonadati</taxon>
        <taxon>Planctomycetota</taxon>
        <taxon>Planctomycetia</taxon>
        <taxon>Gemmatales</taxon>
        <taxon>Gemmataceae</taxon>
    </lineage>
</organism>
<evidence type="ECO:0000256" key="3">
    <source>
        <dbReference type="ARBA" id="ARBA00010708"/>
    </source>
</evidence>
<dbReference type="SMART" id="SM00433">
    <property type="entry name" value="TOP2c"/>
    <property type="match status" value="1"/>
</dbReference>
<dbReference type="InterPro" id="IPR013759">
    <property type="entry name" value="Topo_IIA_B_C"/>
</dbReference>
<dbReference type="EC" id="5.6.2.2" evidence="4"/>
<dbReference type="PRINTS" id="PR00418">
    <property type="entry name" value="TPI2FAMILY"/>
</dbReference>
<dbReference type="PANTHER" id="PTHR45866:SF1">
    <property type="entry name" value="DNA GYRASE SUBUNIT B, MITOCHONDRIAL"/>
    <property type="match status" value="1"/>
</dbReference>
<keyword evidence="14" id="KW-1185">Reference proteome</keyword>
<evidence type="ECO:0000256" key="2">
    <source>
        <dbReference type="ARBA" id="ARBA00001946"/>
    </source>
</evidence>
<dbReference type="PRINTS" id="PR01159">
    <property type="entry name" value="DNAGYRASEB"/>
</dbReference>
<evidence type="ECO:0000256" key="4">
    <source>
        <dbReference type="ARBA" id="ARBA00012895"/>
    </source>
</evidence>
<evidence type="ECO:0000256" key="11">
    <source>
        <dbReference type="ARBA" id="ARBA00023235"/>
    </source>
</evidence>
<dbReference type="SUPFAM" id="SSF55874">
    <property type="entry name" value="ATPase domain of HSP90 chaperone/DNA topoisomerase II/histidine kinase"/>
    <property type="match status" value="1"/>
</dbReference>
<dbReference type="Proteomes" id="UP000676194">
    <property type="component" value="Chromosome"/>
</dbReference>
<gene>
    <name evidence="13" type="ORF">KIH39_25845</name>
</gene>
<dbReference type="GO" id="GO:0003918">
    <property type="term" value="F:DNA topoisomerase type II (double strand cut, ATP-hydrolyzing) activity"/>
    <property type="evidence" value="ECO:0007669"/>
    <property type="project" value="UniProtKB-EC"/>
</dbReference>
<dbReference type="FunFam" id="3.40.50.670:FF:000001">
    <property type="entry name" value="DNA topoisomerase 2"/>
    <property type="match status" value="1"/>
</dbReference>
<dbReference type="GO" id="GO:0006265">
    <property type="term" value="P:DNA topological change"/>
    <property type="evidence" value="ECO:0007669"/>
    <property type="project" value="InterPro"/>
</dbReference>
<dbReference type="Gene3D" id="3.30.230.10">
    <property type="match status" value="1"/>
</dbReference>
<dbReference type="PROSITE" id="PS00177">
    <property type="entry name" value="TOPOISOMERASE_II"/>
    <property type="match status" value="1"/>
</dbReference>
<comment type="cofactor">
    <cofactor evidence="2">
        <name>Mg(2+)</name>
        <dbReference type="ChEBI" id="CHEBI:18420"/>
    </cofactor>
</comment>
<dbReference type="InterPro" id="IPR014721">
    <property type="entry name" value="Ribsml_uS5_D2-typ_fold_subgr"/>
</dbReference>
<evidence type="ECO:0000256" key="7">
    <source>
        <dbReference type="ARBA" id="ARBA00022840"/>
    </source>
</evidence>
<dbReference type="GO" id="GO:0005524">
    <property type="term" value="F:ATP binding"/>
    <property type="evidence" value="ECO:0007669"/>
    <property type="project" value="UniProtKB-KW"/>
</dbReference>
<dbReference type="KEGG" id="tsph:KIH39_25845"/>
<feature type="domain" description="Toprim" evidence="12">
    <location>
        <begin position="423"/>
        <end position="537"/>
    </location>
</feature>
<evidence type="ECO:0000256" key="1">
    <source>
        <dbReference type="ARBA" id="ARBA00000185"/>
    </source>
</evidence>
<dbReference type="Gene3D" id="3.40.50.670">
    <property type="match status" value="2"/>
</dbReference>
<name>A0A8E6B5E8_9BACT</name>
<keyword evidence="9" id="KW-0799">Topoisomerase</keyword>
<dbReference type="PROSITE" id="PS50880">
    <property type="entry name" value="TOPRIM"/>
    <property type="match status" value="1"/>
</dbReference>
<dbReference type="InterPro" id="IPR036890">
    <property type="entry name" value="HATPase_C_sf"/>
</dbReference>
<dbReference type="SUPFAM" id="SSF56719">
    <property type="entry name" value="Type II DNA topoisomerase"/>
    <property type="match status" value="1"/>
</dbReference>
<evidence type="ECO:0000313" key="13">
    <source>
        <dbReference type="EMBL" id="QVL32217.1"/>
    </source>
</evidence>
<dbReference type="InterPro" id="IPR001241">
    <property type="entry name" value="Topo_IIA"/>
</dbReference>
<evidence type="ECO:0000313" key="14">
    <source>
        <dbReference type="Proteomes" id="UP000676194"/>
    </source>
</evidence>
<protein>
    <recommendedName>
        <fullName evidence="4">DNA topoisomerase (ATP-hydrolyzing)</fullName>
        <ecNumber evidence="4">5.6.2.2</ecNumber>
    </recommendedName>
</protein>
<keyword evidence="11" id="KW-0413">Isomerase</keyword>
<reference evidence="13" key="1">
    <citation type="submission" date="2021-05" db="EMBL/GenBank/DDBJ databases">
        <title>Complete genome sequence of the cellulolytic planctomycete Telmatocola sphagniphila SP2T and characterization of the first cellulase from planctomycetes.</title>
        <authorList>
            <person name="Rakitin A.L."/>
            <person name="Beletsky A.V."/>
            <person name="Naumoff D.G."/>
            <person name="Kulichevskaya I.S."/>
            <person name="Mardanov A.V."/>
            <person name="Ravin N.V."/>
            <person name="Dedysh S.N."/>
        </authorList>
    </citation>
    <scope>NUCLEOTIDE SEQUENCE</scope>
    <source>
        <strain evidence="13">SP2T</strain>
    </source>
</reference>
<evidence type="ECO:0000259" key="12">
    <source>
        <dbReference type="PROSITE" id="PS50880"/>
    </source>
</evidence>
<dbReference type="Pfam" id="PF01751">
    <property type="entry name" value="Toprim"/>
    <property type="match status" value="1"/>
</dbReference>
<evidence type="ECO:0000256" key="9">
    <source>
        <dbReference type="ARBA" id="ARBA00023029"/>
    </source>
</evidence>
<keyword evidence="5" id="KW-0479">Metal-binding</keyword>
<dbReference type="InterPro" id="IPR003594">
    <property type="entry name" value="HATPase_dom"/>
</dbReference>
<keyword evidence="7" id="KW-0067">ATP-binding</keyword>
<dbReference type="GO" id="GO:0003677">
    <property type="term" value="F:DNA binding"/>
    <property type="evidence" value="ECO:0007669"/>
    <property type="project" value="UniProtKB-KW"/>
</dbReference>
<dbReference type="GO" id="GO:0046872">
    <property type="term" value="F:metal ion binding"/>
    <property type="evidence" value="ECO:0007669"/>
    <property type="project" value="UniProtKB-KW"/>
</dbReference>
<dbReference type="Gene3D" id="3.30.565.10">
    <property type="entry name" value="Histidine kinase-like ATPase, C-terminal domain"/>
    <property type="match status" value="1"/>
</dbReference>
<evidence type="ECO:0000256" key="5">
    <source>
        <dbReference type="ARBA" id="ARBA00022723"/>
    </source>
</evidence>
<dbReference type="InterPro" id="IPR013760">
    <property type="entry name" value="Topo_IIA-like_dom_sf"/>
</dbReference>
<comment type="catalytic activity">
    <reaction evidence="1">
        <text>ATP-dependent breakage, passage and rejoining of double-stranded DNA.</text>
        <dbReference type="EC" id="5.6.2.2"/>
    </reaction>
</comment>
<evidence type="ECO:0000256" key="10">
    <source>
        <dbReference type="ARBA" id="ARBA00023125"/>
    </source>
</evidence>
<dbReference type="InterPro" id="IPR013506">
    <property type="entry name" value="Topo_IIA_bsu_dom2"/>
</dbReference>
<dbReference type="EMBL" id="CP074694">
    <property type="protein sequence ID" value="QVL32217.1"/>
    <property type="molecule type" value="Genomic_DNA"/>
</dbReference>
<evidence type="ECO:0000256" key="8">
    <source>
        <dbReference type="ARBA" id="ARBA00022842"/>
    </source>
</evidence>
<accession>A0A8E6B5E8</accession>
<sequence>METPAPAADYTHKNIQHLKDADHIRKRPDMYIPDTSVRGMHHLVYELVYNSVDEFLAGFCKHVTVTVHVDGSLSVGDDGRGIPVDMHPELKIPTLQAVMTLVGAGGKFDNNAYKVSAGLHGMGAKAVTALSELTKAEVRRDGRTYLQEFERGKPKVPGEVKDIGAADRTGTKITFWPDPEIFGDSQFNGDTLSDRLRELAFLNKSLHITFRDERVNREEIFFYEGGVAEYVAWMNRNEDALHLPIHIFKEVDNVKVEVALQYTVAGETEIVRCYANNQFNPNGGTHLSGFRAGLTRTLKDYGEREKLFKNDITPVGEDFREGMTAVINITLPNPQFEAQTKIRLNNPEVEGIVSSTVSEVLSKYLEENPKEAKKIIAKVNLAAEAREAEAKARRAVRERKNLLSGGGLPGKLLDCTSKDRDSSELFLVEGDSAGGSAEGGRDRMYQAVLPLRGKPLNVEKARFEHLLNNQEISSIIAAVGTDIGNPDDISKLRYGKIIILTDADIDGQHIRTLLLTFFFRQMRKLVEAGNIFVARPPLFKVEQKKQTRFIKTQVELQTELITRGLDKTRFKTVKGRSFEGTELKTLLDLLNRLEQPLQILERRGFSVNTLLPASRNGQLPLYLVKLGGRDHWFHTVEEIDVFRVDEGKKLGKELAVSDSDEKKPEDDKVHYLMEELHELRSANRTLEKLGELGFELADIVPPVQIAGREAVAKFSLEQNEDTYNIANLRDLVGEVRKFGEKGLKITRFKGLGEMDPQELWETTLDPSKRTLLRVTMTDAQKAHELFRTLMGEEVEKRRSYIFEKAINVSREEIDYGA</sequence>
<dbReference type="Pfam" id="PF00204">
    <property type="entry name" value="DNA_gyraseB"/>
    <property type="match status" value="1"/>
</dbReference>
<dbReference type="RefSeq" id="WP_213496960.1">
    <property type="nucleotide sequence ID" value="NZ_CP074694.1"/>
</dbReference>
<dbReference type="InterPro" id="IPR018522">
    <property type="entry name" value="TopoIIA_CS"/>
</dbReference>
<dbReference type="InterPro" id="IPR000565">
    <property type="entry name" value="Topo_IIA_B"/>
</dbReference>
<dbReference type="CDD" id="cd16928">
    <property type="entry name" value="HATPase_GyrB-like"/>
    <property type="match status" value="1"/>
</dbReference>
<keyword evidence="6" id="KW-0547">Nucleotide-binding</keyword>
<proteinExistence type="inferred from homology"/>
<dbReference type="Pfam" id="PF00986">
    <property type="entry name" value="DNA_gyraseB_C"/>
    <property type="match status" value="1"/>
</dbReference>
<dbReference type="SMART" id="SM00387">
    <property type="entry name" value="HATPase_c"/>
    <property type="match status" value="1"/>
</dbReference>